<gene>
    <name evidence="1" type="ORF">JOC94_004662</name>
</gene>
<evidence type="ECO:0000313" key="1">
    <source>
        <dbReference type="EMBL" id="MBM7717631.1"/>
    </source>
</evidence>
<dbReference type="Proteomes" id="UP000823485">
    <property type="component" value="Unassembled WGS sequence"/>
</dbReference>
<accession>A0ABS2RGB7</accession>
<dbReference type="EMBL" id="JAFBFH010000061">
    <property type="protein sequence ID" value="MBM7717631.1"/>
    <property type="molecule type" value="Genomic_DNA"/>
</dbReference>
<organism evidence="1 2">
    <name type="scientific">Siminovitchia thermophila</name>
    <dbReference type="NCBI Taxonomy" id="1245522"/>
    <lineage>
        <taxon>Bacteria</taxon>
        <taxon>Bacillati</taxon>
        <taxon>Bacillota</taxon>
        <taxon>Bacilli</taxon>
        <taxon>Bacillales</taxon>
        <taxon>Bacillaceae</taxon>
        <taxon>Siminovitchia</taxon>
    </lineage>
</organism>
<keyword evidence="2" id="KW-1185">Reference proteome</keyword>
<comment type="caution">
    <text evidence="1">The sequence shown here is derived from an EMBL/GenBank/DDBJ whole genome shotgun (WGS) entry which is preliminary data.</text>
</comment>
<evidence type="ECO:0000313" key="2">
    <source>
        <dbReference type="Proteomes" id="UP000823485"/>
    </source>
</evidence>
<dbReference type="RefSeq" id="WP_077110471.1">
    <property type="nucleotide sequence ID" value="NZ_JAFBFH010000061.1"/>
</dbReference>
<name>A0ABS2RGB7_9BACI</name>
<evidence type="ECO:0008006" key="3">
    <source>
        <dbReference type="Google" id="ProtNLM"/>
    </source>
</evidence>
<reference evidence="1 2" key="1">
    <citation type="submission" date="2021-01" db="EMBL/GenBank/DDBJ databases">
        <title>Genomic Encyclopedia of Type Strains, Phase IV (KMG-IV): sequencing the most valuable type-strain genomes for metagenomic binning, comparative biology and taxonomic classification.</title>
        <authorList>
            <person name="Goeker M."/>
        </authorList>
    </citation>
    <scope>NUCLEOTIDE SEQUENCE [LARGE SCALE GENOMIC DNA]</scope>
    <source>
        <strain evidence="1 2">DSM 105453</strain>
    </source>
</reference>
<proteinExistence type="predicted"/>
<protein>
    <recommendedName>
        <fullName evidence="3">DUF2712 domain-containing protein</fullName>
    </recommendedName>
</protein>
<sequence length="138" mass="15065">MRKKLIVPIVAALCFTVGVGINTSDVEAAGNYKDKKFSFTLKPIKRNSYSKAREKRDATSAYVKLNSIGKGKMKAWIVKSNGASVRAKKVTVKQGQAKFITNYAYEDYGKVNVKLAGETEKAQIVKVAASGVWSPDSI</sequence>